<accession>A0A1I7TFW9</accession>
<dbReference type="GO" id="GO:0040027">
    <property type="term" value="P:negative regulation of vulval development"/>
    <property type="evidence" value="ECO:0007669"/>
    <property type="project" value="InterPro"/>
</dbReference>
<dbReference type="Proteomes" id="UP000095282">
    <property type="component" value="Unplaced"/>
</dbReference>
<evidence type="ECO:0000256" key="1">
    <source>
        <dbReference type="SAM" id="MobiDB-lite"/>
    </source>
</evidence>
<feature type="region of interest" description="Disordered" evidence="1">
    <location>
        <begin position="1"/>
        <end position="38"/>
    </location>
</feature>
<dbReference type="InterPro" id="IPR040129">
    <property type="entry name" value="Lin-15B-like"/>
</dbReference>
<dbReference type="eggNOG" id="KOG1121">
    <property type="taxonomic scope" value="Eukaryota"/>
</dbReference>
<reference evidence="3" key="1">
    <citation type="submission" date="2016-11" db="UniProtKB">
        <authorList>
            <consortium name="WormBaseParasite"/>
        </authorList>
    </citation>
    <scope>IDENTIFICATION</scope>
</reference>
<dbReference type="PANTHER" id="PTHR22716">
    <property type="entry name" value="ETS CLASS TRANSCRIPTION FACTOR-RELATED-RELATED"/>
    <property type="match status" value="1"/>
</dbReference>
<feature type="compositionally biased region" description="Basic and acidic residues" evidence="1">
    <location>
        <begin position="569"/>
        <end position="593"/>
    </location>
</feature>
<dbReference type="WBParaSite" id="Csp11.Scaffold604.g5543.t1">
    <property type="protein sequence ID" value="Csp11.Scaffold604.g5543.t1"/>
    <property type="gene ID" value="Csp11.Scaffold604.g5543"/>
</dbReference>
<organism evidence="2 3">
    <name type="scientific">Caenorhabditis tropicalis</name>
    <dbReference type="NCBI Taxonomy" id="1561998"/>
    <lineage>
        <taxon>Eukaryota</taxon>
        <taxon>Metazoa</taxon>
        <taxon>Ecdysozoa</taxon>
        <taxon>Nematoda</taxon>
        <taxon>Chromadorea</taxon>
        <taxon>Rhabditida</taxon>
        <taxon>Rhabditina</taxon>
        <taxon>Rhabditomorpha</taxon>
        <taxon>Rhabditoidea</taxon>
        <taxon>Rhabditidae</taxon>
        <taxon>Peloderinae</taxon>
        <taxon>Caenorhabditis</taxon>
    </lineage>
</organism>
<keyword evidence="2" id="KW-1185">Reference proteome</keyword>
<feature type="region of interest" description="Disordered" evidence="1">
    <location>
        <begin position="566"/>
        <end position="593"/>
    </location>
</feature>
<dbReference type="STRING" id="1561998.A0A1I7TFW9"/>
<evidence type="ECO:0000313" key="2">
    <source>
        <dbReference type="Proteomes" id="UP000095282"/>
    </source>
</evidence>
<dbReference type="PANTHER" id="PTHR22716:SF5">
    <property type="entry name" value="INAPPROPRIATE VULVAL CELL PROLIFERATION HOMOLOG"/>
    <property type="match status" value="1"/>
</dbReference>
<dbReference type="InterPro" id="IPR012337">
    <property type="entry name" value="RNaseH-like_sf"/>
</dbReference>
<dbReference type="SUPFAM" id="SSF53098">
    <property type="entry name" value="Ribonuclease H-like"/>
    <property type="match status" value="1"/>
</dbReference>
<feature type="compositionally biased region" description="Polar residues" evidence="1">
    <location>
        <begin position="1"/>
        <end position="10"/>
    </location>
</feature>
<dbReference type="AlphaFoldDB" id="A0A1I7TFW9"/>
<evidence type="ECO:0000313" key="3">
    <source>
        <dbReference type="WBParaSite" id="Csp11.Scaffold604.g5543.t1"/>
    </source>
</evidence>
<proteinExistence type="predicted"/>
<sequence>MDEQKPTTSSEDVKYDVNFYPQEEEEQDGPPSLAPPAPISRCRLSNSNFIRKPAALINDRGLDSYDRYTNYSSVERYNEEVTMRFLFGNGKPLTTVDDEHFLKFLHHLNKVRPPPEAGNMATRAMSEQKPSIKYQPSFGPLCITLEAIRKNDEIYLAISVHFYSAHGERQNTVHFEKIIIADYEGRVVADRIRRVVDANKIQSYGVSYIQSPNVRMLSLVTSCMPPKEKFICFFCYITNIAREVIYYSEFSTSLKVLREYVEALHKRQESYARFRQIQIEKGSNVDIPALDSDTDWLSTLHFLSKCSSLNETYSNVGESWCMPNYLNENQENAIANLYDFLLALCQVASQICSEDSCVSQVLYSMSLINDAIENCKIKTARERMLRIFNKNYGIISNGSNGDFYSIATLLDPRYGYSSLIFNDDDWLNVENKLIREAEKQKHRRMNIQSEIRIFKELLKNLPEFDEITTHVTWWNDRQDELPIMYRFWIEYSTVPAVSIDAKRFFSKGGKFAHLFATLDEELQFKALLLAQSSQEYIGRGSNCLLVQNQIGNSANQFRRIQEVPDEGLSEVKREEPEQLPEQEVKLEEPDNFD</sequence>
<name>A0A1I7TFW9_9PELO</name>
<protein>
    <submittedName>
        <fullName evidence="3">HAT C-terminal dimerisation domain-containing protein</fullName>
    </submittedName>
</protein>